<organism evidence="9 10">
    <name type="scientific">Armillaria ostoyae</name>
    <name type="common">Armillaria root rot fungus</name>
    <dbReference type="NCBI Taxonomy" id="47428"/>
    <lineage>
        <taxon>Eukaryota</taxon>
        <taxon>Fungi</taxon>
        <taxon>Dikarya</taxon>
        <taxon>Basidiomycota</taxon>
        <taxon>Agaricomycotina</taxon>
        <taxon>Agaricomycetes</taxon>
        <taxon>Agaricomycetidae</taxon>
        <taxon>Agaricales</taxon>
        <taxon>Marasmiineae</taxon>
        <taxon>Physalacriaceae</taxon>
        <taxon>Armillaria</taxon>
    </lineage>
</organism>
<dbReference type="GO" id="GO:0008270">
    <property type="term" value="F:zinc ion binding"/>
    <property type="evidence" value="ECO:0007669"/>
    <property type="project" value="UniProtKB-KW"/>
</dbReference>
<dbReference type="PANTHER" id="PTHR11638:SF18">
    <property type="entry name" value="HEAT SHOCK PROTEIN 104"/>
    <property type="match status" value="1"/>
</dbReference>
<dbReference type="OrthoDB" id="47330at2759"/>
<feature type="compositionally biased region" description="Basic and acidic residues" evidence="7">
    <location>
        <begin position="584"/>
        <end position="599"/>
    </location>
</feature>
<dbReference type="InterPro" id="IPR036855">
    <property type="entry name" value="Znf_CCCH_sf"/>
</dbReference>
<feature type="region of interest" description="Disordered" evidence="7">
    <location>
        <begin position="277"/>
        <end position="305"/>
    </location>
</feature>
<feature type="compositionally biased region" description="Low complexity" evidence="7">
    <location>
        <begin position="778"/>
        <end position="792"/>
    </location>
</feature>
<dbReference type="Gene3D" id="3.40.50.300">
    <property type="entry name" value="P-loop containing nucleotide triphosphate hydrolases"/>
    <property type="match status" value="1"/>
</dbReference>
<feature type="compositionally biased region" description="Polar residues" evidence="7">
    <location>
        <begin position="450"/>
        <end position="470"/>
    </location>
</feature>
<dbReference type="SUPFAM" id="SSF90229">
    <property type="entry name" value="CCCH zinc finger"/>
    <property type="match status" value="1"/>
</dbReference>
<accession>A0A284QM62</accession>
<dbReference type="AlphaFoldDB" id="A0A284QM62"/>
<dbReference type="InterPro" id="IPR011704">
    <property type="entry name" value="ATPase_dyneun-rel_AAA"/>
</dbReference>
<gene>
    <name evidence="9" type="ORF">ARMOST_00782</name>
</gene>
<feature type="region of interest" description="Disordered" evidence="7">
    <location>
        <begin position="678"/>
        <end position="724"/>
    </location>
</feature>
<keyword evidence="4 6" id="KW-0862">Zinc</keyword>
<feature type="compositionally biased region" description="Low complexity" evidence="7">
    <location>
        <begin position="290"/>
        <end position="305"/>
    </location>
</feature>
<dbReference type="InterPro" id="IPR050130">
    <property type="entry name" value="ClpA_ClpB"/>
</dbReference>
<evidence type="ECO:0000256" key="4">
    <source>
        <dbReference type="ARBA" id="ARBA00022833"/>
    </source>
</evidence>
<dbReference type="STRING" id="47428.A0A284QM62"/>
<feature type="region of interest" description="Disordered" evidence="7">
    <location>
        <begin position="440"/>
        <end position="510"/>
    </location>
</feature>
<dbReference type="Pfam" id="PF00642">
    <property type="entry name" value="zf-CCCH"/>
    <property type="match status" value="1"/>
</dbReference>
<proteinExistence type="predicted"/>
<dbReference type="OMA" id="HDRNISA"/>
<dbReference type="GO" id="GO:0005524">
    <property type="term" value="F:ATP binding"/>
    <property type="evidence" value="ECO:0007669"/>
    <property type="project" value="UniProtKB-KW"/>
</dbReference>
<feature type="compositionally biased region" description="Low complexity" evidence="7">
    <location>
        <begin position="693"/>
        <end position="716"/>
    </location>
</feature>
<name>A0A284QM62_ARMOS</name>
<evidence type="ECO:0000256" key="3">
    <source>
        <dbReference type="ARBA" id="ARBA00022771"/>
    </source>
</evidence>
<keyword evidence="1 6" id="KW-0479">Metal-binding</keyword>
<dbReference type="SMART" id="SM00356">
    <property type="entry name" value="ZnF_C3H1"/>
    <property type="match status" value="1"/>
</dbReference>
<evidence type="ECO:0000313" key="10">
    <source>
        <dbReference type="Proteomes" id="UP000219338"/>
    </source>
</evidence>
<feature type="compositionally biased region" description="Low complexity" evidence="7">
    <location>
        <begin position="562"/>
        <end position="576"/>
    </location>
</feature>
<evidence type="ECO:0000256" key="1">
    <source>
        <dbReference type="ARBA" id="ARBA00022723"/>
    </source>
</evidence>
<sequence>MSLQEPLWRVKTRPCPFYRQGNCIFSANCNFLHTENGWGPHETTLVAPEPYPSQILSAKVTSGKDLDQVPTNASYDPAQVSELLHVLQDVIEDTSDGILMTVSNTQTENPGGASDLVEPVTYGHGDIFPGPVTALPLTSNSADVYSELIVDDTIHPVHSLSLEETPPFMPFPRHSPDIPAFPHTELHLSGTSDLLSPVSLPDLQLKTFFRDYHDSSIRDEHISDSWSTPMPLAMSPPVSPTPTSTFDLLSSPFRSPSSRIMSPNFAAFFHRVHPISPAPSNDDRSDSDAPDLSLDALDSPVSDSPDMPGFNALDVQLSNVTRFPDSEDVFGSPVIQLEPSAMGCASPDQYDVDNSNEEQSGVIWTAHDRNISALLESPIHDAIDAPSSIIGTELLDDELNEDNVSDGSPTARLAYLDDPTVSTSQDDDTVTALYRSYSDLDSSDRKIPGSTRSPAQTPSKESSSLITASASAPPRSRVFTPPPRDFRKRSSNAVSSPLSSPPTSLDSPSQYRAASRILPTFDPHLSARSLSSEANAPPMLTSNGTPSSPQAAILRTPLKSVGSPVALSPVPSSSSSRYEGGIVEDAKSPKRGPSSHEGESQVVSSTKVPFGFRRSFVLGGSQNSSLMMNRMSRVASSKDLATDSLREQSPKSPSTELDCSGLKPLRLSTILTAKSASASPSRSTFISGNSHRTSLTSTTVSPHSSSSNNILLSHPSHTSEHDHNLIPTRTTSLLSAHNVTNYSTPEPKSAPVSRPDGWMDNPHSSYGRSHFRVSSRLSEPPSSPQSFQEVSVTEPQVHDTDDYTIRRPIPIGTPIPLPPRPLSSSITTPKPSLMFAIASDDVQQVRQVLERGEASPNDNAGPQSALAFAITNDQLSQRLEIVKTLLAFGADTSSLHKELGSPRASDAKLPASALDQMDAATRYYISRTDAFLSRSSSTLMRRSSFRPLARIRFGIVGQDRALEQLFRVLSIHDNQKSSTPIVMLLCGPSGHGKSLLAQKFGSLLDVPTHTVNMTTLRSAYDLWQSYSISPYQDGSLCTLIEFLINNEGKRCVVVLDEIEKTQDPSVLWSLLLPWELGRCSFEANTMNIDVHNTIWLGTSNIGQDLVFEYHDSLKHPDKVMTREEYVKLMSLMRPRVSERLGSSILSRVTTILPFVPFTLDETRAIASEALQSISGDVIKDMSSEVLTSVVEGAILGSIPSEGARSLYRAVSNLLVDAMDLV</sequence>
<reference evidence="10" key="1">
    <citation type="journal article" date="2017" name="Nat. Ecol. Evol.">
        <title>Genome expansion and lineage-specific genetic innovations in the forest pathogenic fungi Armillaria.</title>
        <authorList>
            <person name="Sipos G."/>
            <person name="Prasanna A.N."/>
            <person name="Walter M.C."/>
            <person name="O'Connor E."/>
            <person name="Balint B."/>
            <person name="Krizsan K."/>
            <person name="Kiss B."/>
            <person name="Hess J."/>
            <person name="Varga T."/>
            <person name="Slot J."/>
            <person name="Riley R."/>
            <person name="Boka B."/>
            <person name="Rigling D."/>
            <person name="Barry K."/>
            <person name="Lee J."/>
            <person name="Mihaltcheva S."/>
            <person name="LaButti K."/>
            <person name="Lipzen A."/>
            <person name="Waldron R."/>
            <person name="Moloney N.M."/>
            <person name="Sperisen C."/>
            <person name="Kredics L."/>
            <person name="Vagvoelgyi C."/>
            <person name="Patrignani A."/>
            <person name="Fitzpatrick D."/>
            <person name="Nagy I."/>
            <person name="Doyle S."/>
            <person name="Anderson J.B."/>
            <person name="Grigoriev I.V."/>
            <person name="Gueldener U."/>
            <person name="Muensterkoetter M."/>
            <person name="Nagy L.G."/>
        </authorList>
    </citation>
    <scope>NUCLEOTIDE SEQUENCE [LARGE SCALE GENOMIC DNA]</scope>
    <source>
        <strain evidence="10">C18/9</strain>
    </source>
</reference>
<feature type="compositionally biased region" description="Basic and acidic residues" evidence="7">
    <location>
        <begin position="640"/>
        <end position="649"/>
    </location>
</feature>
<feature type="compositionally biased region" description="Low complexity" evidence="7">
    <location>
        <begin position="491"/>
        <end position="509"/>
    </location>
</feature>
<feature type="region of interest" description="Disordered" evidence="7">
    <location>
        <begin position="562"/>
        <end position="605"/>
    </location>
</feature>
<feature type="compositionally biased region" description="Low complexity" evidence="7">
    <location>
        <begin position="417"/>
        <end position="427"/>
    </location>
</feature>
<feature type="domain" description="C3H1-type" evidence="8">
    <location>
        <begin position="9"/>
        <end position="36"/>
    </location>
</feature>
<feature type="compositionally biased region" description="Polar residues" evidence="7">
    <location>
        <begin position="678"/>
        <end position="692"/>
    </location>
</feature>
<dbReference type="InterPro" id="IPR027417">
    <property type="entry name" value="P-loop_NTPase"/>
</dbReference>
<protein>
    <recommendedName>
        <fullName evidence="8">C3H1-type domain-containing protein</fullName>
    </recommendedName>
</protein>
<dbReference type="SUPFAM" id="SSF52540">
    <property type="entry name" value="P-loop containing nucleoside triphosphate hydrolases"/>
    <property type="match status" value="1"/>
</dbReference>
<dbReference type="GO" id="GO:0016887">
    <property type="term" value="F:ATP hydrolysis activity"/>
    <property type="evidence" value="ECO:0007669"/>
    <property type="project" value="InterPro"/>
</dbReference>
<keyword evidence="10" id="KW-1185">Reference proteome</keyword>
<feature type="region of interest" description="Disordered" evidence="7">
    <location>
        <begin position="637"/>
        <end position="660"/>
    </location>
</feature>
<keyword evidence="3 6" id="KW-0863">Zinc-finger</keyword>
<evidence type="ECO:0000256" key="7">
    <source>
        <dbReference type="SAM" id="MobiDB-lite"/>
    </source>
</evidence>
<dbReference type="Proteomes" id="UP000219338">
    <property type="component" value="Unassembled WGS sequence"/>
</dbReference>
<dbReference type="EMBL" id="FUEG01000001">
    <property type="protein sequence ID" value="SJK97530.1"/>
    <property type="molecule type" value="Genomic_DNA"/>
</dbReference>
<keyword evidence="5" id="KW-0067">ATP-binding</keyword>
<dbReference type="PANTHER" id="PTHR11638">
    <property type="entry name" value="ATP-DEPENDENT CLP PROTEASE"/>
    <property type="match status" value="1"/>
</dbReference>
<dbReference type="InterPro" id="IPR000571">
    <property type="entry name" value="Znf_CCCH"/>
</dbReference>
<feature type="region of interest" description="Disordered" evidence="7">
    <location>
        <begin position="400"/>
        <end position="427"/>
    </location>
</feature>
<dbReference type="GO" id="GO:0005737">
    <property type="term" value="C:cytoplasm"/>
    <property type="evidence" value="ECO:0007669"/>
    <property type="project" value="TreeGrafter"/>
</dbReference>
<keyword evidence="2" id="KW-0547">Nucleotide-binding</keyword>
<dbReference type="GO" id="GO:0034605">
    <property type="term" value="P:cellular response to heat"/>
    <property type="evidence" value="ECO:0007669"/>
    <property type="project" value="TreeGrafter"/>
</dbReference>
<evidence type="ECO:0000259" key="8">
    <source>
        <dbReference type="PROSITE" id="PS50103"/>
    </source>
</evidence>
<evidence type="ECO:0000256" key="5">
    <source>
        <dbReference type="ARBA" id="ARBA00022840"/>
    </source>
</evidence>
<dbReference type="PROSITE" id="PS50103">
    <property type="entry name" value="ZF_C3H1"/>
    <property type="match status" value="1"/>
</dbReference>
<evidence type="ECO:0000256" key="2">
    <source>
        <dbReference type="ARBA" id="ARBA00022741"/>
    </source>
</evidence>
<feature type="region of interest" description="Disordered" evidence="7">
    <location>
        <begin position="739"/>
        <end position="797"/>
    </location>
</feature>
<evidence type="ECO:0000256" key="6">
    <source>
        <dbReference type="PROSITE-ProRule" id="PRU00723"/>
    </source>
</evidence>
<evidence type="ECO:0000313" key="9">
    <source>
        <dbReference type="EMBL" id="SJK97530.1"/>
    </source>
</evidence>
<dbReference type="Pfam" id="PF07728">
    <property type="entry name" value="AAA_5"/>
    <property type="match status" value="1"/>
</dbReference>
<feature type="zinc finger region" description="C3H1-type" evidence="6">
    <location>
        <begin position="9"/>
        <end position="36"/>
    </location>
</feature>